<keyword evidence="7" id="KW-1185">Reference proteome</keyword>
<dbReference type="InterPro" id="IPR021884">
    <property type="entry name" value="Ice-bd_prot"/>
</dbReference>
<reference evidence="6 7" key="1">
    <citation type="journal article" date="2019" name="Int. J. Syst. Evol. Microbiol.">
        <title>The Global Catalogue of Microorganisms (GCM) 10K type strain sequencing project: providing services to taxonomists for standard genome sequencing and annotation.</title>
        <authorList>
            <consortium name="The Broad Institute Genomics Platform"/>
            <consortium name="The Broad Institute Genome Sequencing Center for Infectious Disease"/>
            <person name="Wu L."/>
            <person name="Ma J."/>
        </authorList>
    </citation>
    <scope>NUCLEOTIDE SEQUENCE [LARGE SCALE GENOMIC DNA]</scope>
    <source>
        <strain evidence="6 7">JCM 6242</strain>
    </source>
</reference>
<dbReference type="InterPro" id="IPR032109">
    <property type="entry name" value="Big_3_5"/>
</dbReference>
<dbReference type="InterPro" id="IPR013783">
    <property type="entry name" value="Ig-like_fold"/>
</dbReference>
<dbReference type="Proteomes" id="UP001500831">
    <property type="component" value="Unassembled WGS sequence"/>
</dbReference>
<proteinExistence type="inferred from homology"/>
<name>A0ABN3W203_9ACTN</name>
<evidence type="ECO:0000256" key="2">
    <source>
        <dbReference type="ARBA" id="ARBA00022729"/>
    </source>
</evidence>
<gene>
    <name evidence="6" type="ORF">GCM10010517_45650</name>
</gene>
<evidence type="ECO:0000259" key="5">
    <source>
        <dbReference type="Pfam" id="PF16640"/>
    </source>
</evidence>
<sequence>MYRSVRDALAGTAGTAAPTIGAGRSRSLPHSRPRRAGRAWLRAAMTAVMAMSVVTGTAGGASAADPVDLGDAVSFAVLAGTSVTNVNSTAVTGDLGVSPGSTVTGFPPGVVTGGSIHAGNATAAAAKADAVAAYDDAAGRTPDATVSPSLGGTTKGPGVYASTTGSFTISGTLSLDAQGDPDAVFIFQASSLTVANVGNISLLRGAQADNVFWQISGSATLGTYCTFRGTLLADGSVAVGFGATVSGRVFALDDTVSIQGTNSIPATRLHLPDDPPTTTALTSSVTSAWRGDPVTLTATVQPVSGSLVPAGEVLFKEGSTVLGSAYHDATGPARITLDDLGPGAHQIVAVYLGGDTFDHEAVIHFAPSTSPPVTVTISDSLWDRQGTPAVASQPDNQPVTVGVRFRATESGTVNGIRFYKGSQNTGTHTGSLWTAGGQLLANAVFTDETATGWQQVTFPTPVAISANTVYVASYHTTSGYYSTTRPYFTTNRTNGPLTAPGSGNGVYAYGAANAFPNSNFQATNYWVDVVFTPTNSLWNETAVPATVTQPDNQAITVGVKFRPTVNGKVSGIRFYKGPQNTGTHTGSLWASNGQLLASAVFTGETATGWQQVNFPAPIDVTANTTYVASYHTTSGYYSVTRPYFDTQYTSPDGSLVALADGASGPNGVYRYNANNIFPSLGFQATNYWVDPVFHE</sequence>
<comment type="caution">
    <text evidence="6">The sequence shown here is derived from an EMBL/GenBank/DDBJ whole genome shotgun (WGS) entry which is preliminary data.</text>
</comment>
<evidence type="ECO:0000256" key="3">
    <source>
        <dbReference type="SAM" id="MobiDB-lite"/>
    </source>
</evidence>
<feature type="domain" description="DUF4082" evidence="4">
    <location>
        <begin position="387"/>
        <end position="527"/>
    </location>
</feature>
<keyword evidence="2" id="KW-0732">Signal</keyword>
<feature type="domain" description="Bacterial Ig-like" evidence="5">
    <location>
        <begin position="281"/>
        <end position="377"/>
    </location>
</feature>
<evidence type="ECO:0000313" key="6">
    <source>
        <dbReference type="EMBL" id="GAA2882491.1"/>
    </source>
</evidence>
<dbReference type="EMBL" id="BAAAVI010000033">
    <property type="protein sequence ID" value="GAA2882491.1"/>
    <property type="molecule type" value="Genomic_DNA"/>
</dbReference>
<comment type="similarity">
    <text evidence="1">Belongs to the ice-binding protein family.</text>
</comment>
<organism evidence="6 7">
    <name type="scientific">Streptosporangium fragile</name>
    <dbReference type="NCBI Taxonomy" id="46186"/>
    <lineage>
        <taxon>Bacteria</taxon>
        <taxon>Bacillati</taxon>
        <taxon>Actinomycetota</taxon>
        <taxon>Actinomycetes</taxon>
        <taxon>Streptosporangiales</taxon>
        <taxon>Streptosporangiaceae</taxon>
        <taxon>Streptosporangium</taxon>
    </lineage>
</organism>
<feature type="domain" description="DUF4082" evidence="4">
    <location>
        <begin position="542"/>
        <end position="689"/>
    </location>
</feature>
<feature type="compositionally biased region" description="Low complexity" evidence="3">
    <location>
        <begin position="15"/>
        <end position="26"/>
    </location>
</feature>
<dbReference type="Pfam" id="PF16640">
    <property type="entry name" value="Big_3_5"/>
    <property type="match status" value="1"/>
</dbReference>
<evidence type="ECO:0000259" key="4">
    <source>
        <dbReference type="Pfam" id="PF13313"/>
    </source>
</evidence>
<dbReference type="RefSeq" id="WP_344975012.1">
    <property type="nucleotide sequence ID" value="NZ_BAAAVI010000033.1"/>
</dbReference>
<dbReference type="InterPro" id="IPR025141">
    <property type="entry name" value="DUF4082"/>
</dbReference>
<feature type="region of interest" description="Disordered" evidence="3">
    <location>
        <begin position="15"/>
        <end position="35"/>
    </location>
</feature>
<protein>
    <recommendedName>
        <fullName evidence="8">DUF4082 domain-containing protein</fullName>
    </recommendedName>
</protein>
<evidence type="ECO:0000313" key="7">
    <source>
        <dbReference type="Proteomes" id="UP001500831"/>
    </source>
</evidence>
<dbReference type="Gene3D" id="2.60.40.10">
    <property type="entry name" value="Immunoglobulins"/>
    <property type="match status" value="1"/>
</dbReference>
<dbReference type="Pfam" id="PF11999">
    <property type="entry name" value="Ice_binding"/>
    <property type="match status" value="1"/>
</dbReference>
<evidence type="ECO:0008006" key="8">
    <source>
        <dbReference type="Google" id="ProtNLM"/>
    </source>
</evidence>
<accession>A0ABN3W203</accession>
<dbReference type="Pfam" id="PF13313">
    <property type="entry name" value="DUF4082"/>
    <property type="match status" value="2"/>
</dbReference>
<evidence type="ECO:0000256" key="1">
    <source>
        <dbReference type="ARBA" id="ARBA00005445"/>
    </source>
</evidence>